<dbReference type="Proteomes" id="UP001164803">
    <property type="component" value="Chromosome"/>
</dbReference>
<keyword evidence="2" id="KW-1185">Reference proteome</keyword>
<protein>
    <submittedName>
        <fullName evidence="1">YheC/YheD family protein</fullName>
    </submittedName>
</protein>
<dbReference type="EMBL" id="CP104064">
    <property type="protein sequence ID" value="WAH36327.1"/>
    <property type="molecule type" value="Genomic_DNA"/>
</dbReference>
<gene>
    <name evidence="1" type="ORF">NZD86_19170</name>
</gene>
<sequence>MSHTVIRSKMRKTRLLMDDPIISRHVPETDWFSATSLHRMLRKYSTVYIKPDIGRKGNGVIRVRKINDSESEISYRQTSVRCATKNVVSQLQKIQNSERQYIIQRGIDLATYHSRPFDVRVVLQKPLNRWHLSWVSAKVAPHKDAVVTNVAKGAQDVTITKTLRKLDQRLNVYRVLQELIDVSYQTAQILGAKFPLKIVGLDMAIDKRGKIWFIEANTKPDFRGLRSLDPKQYKRYITAKRLIR</sequence>
<evidence type="ECO:0000313" key="2">
    <source>
        <dbReference type="Proteomes" id="UP001164803"/>
    </source>
</evidence>
<dbReference type="Pfam" id="PF14398">
    <property type="entry name" value="ATPgrasp_YheCD"/>
    <property type="match status" value="1"/>
</dbReference>
<dbReference type="Gene3D" id="3.30.470.20">
    <property type="entry name" value="ATP-grasp fold, B domain"/>
    <property type="match status" value="1"/>
</dbReference>
<proteinExistence type="predicted"/>
<reference evidence="1" key="1">
    <citation type="submission" date="2022-08" db="EMBL/GenBank/DDBJ databases">
        <title>Alicyclobacillus dauci DSM2870, complete genome.</title>
        <authorList>
            <person name="Wang Q."/>
            <person name="Cai R."/>
            <person name="Wang Z."/>
        </authorList>
    </citation>
    <scope>NUCLEOTIDE SEQUENCE</scope>
    <source>
        <strain evidence="1">DSM 28700</strain>
    </source>
</reference>
<accession>A0ABY6Z0C9</accession>
<dbReference type="InterPro" id="IPR026838">
    <property type="entry name" value="YheC/D"/>
</dbReference>
<name>A0ABY6Z0C9_9BACL</name>
<dbReference type="SUPFAM" id="SSF56059">
    <property type="entry name" value="Glutathione synthetase ATP-binding domain-like"/>
    <property type="match status" value="1"/>
</dbReference>
<organism evidence="1 2">
    <name type="scientific">Alicyclobacillus dauci</name>
    <dbReference type="NCBI Taxonomy" id="1475485"/>
    <lineage>
        <taxon>Bacteria</taxon>
        <taxon>Bacillati</taxon>
        <taxon>Bacillota</taxon>
        <taxon>Bacilli</taxon>
        <taxon>Bacillales</taxon>
        <taxon>Alicyclobacillaceae</taxon>
        <taxon>Alicyclobacillus</taxon>
    </lineage>
</organism>
<evidence type="ECO:0000313" key="1">
    <source>
        <dbReference type="EMBL" id="WAH36327.1"/>
    </source>
</evidence>